<feature type="non-terminal residue" evidence="1">
    <location>
        <position position="1"/>
    </location>
</feature>
<dbReference type="PANTHER" id="PTHR21530:SF7">
    <property type="entry name" value="TRAB DOMAIN-CONTAINING PROTEIN"/>
    <property type="match status" value="1"/>
</dbReference>
<reference evidence="1 2" key="1">
    <citation type="journal article" date="2018" name="Science">
        <title>The opium poppy genome and morphinan production.</title>
        <authorList>
            <person name="Guo L."/>
            <person name="Winzer T."/>
            <person name="Yang X."/>
            <person name="Li Y."/>
            <person name="Ning Z."/>
            <person name="He Z."/>
            <person name="Teodor R."/>
            <person name="Lu Y."/>
            <person name="Bowser T.A."/>
            <person name="Graham I.A."/>
            <person name="Ye K."/>
        </authorList>
    </citation>
    <scope>NUCLEOTIDE SEQUENCE [LARGE SCALE GENOMIC DNA]</scope>
    <source>
        <strain evidence="2">cv. HN1</strain>
        <tissue evidence="1">Leaves</tissue>
    </source>
</reference>
<dbReference type="AlphaFoldDB" id="A0A4Y7IQ26"/>
<evidence type="ECO:0000313" key="1">
    <source>
        <dbReference type="EMBL" id="RZC49802.1"/>
    </source>
</evidence>
<dbReference type="Gramene" id="RZC49802">
    <property type="protein sequence ID" value="RZC49802"/>
    <property type="gene ID" value="C5167_018229"/>
</dbReference>
<evidence type="ECO:0008006" key="3">
    <source>
        <dbReference type="Google" id="ProtNLM"/>
    </source>
</evidence>
<protein>
    <recommendedName>
        <fullName evidence="3">TraB family protein</fullName>
    </recommendedName>
</protein>
<dbReference type="PANTHER" id="PTHR21530">
    <property type="entry name" value="PHEROMONE SHUTDOWN PROTEIN"/>
    <property type="match status" value="1"/>
</dbReference>
<organism evidence="1 2">
    <name type="scientific">Papaver somniferum</name>
    <name type="common">Opium poppy</name>
    <dbReference type="NCBI Taxonomy" id="3469"/>
    <lineage>
        <taxon>Eukaryota</taxon>
        <taxon>Viridiplantae</taxon>
        <taxon>Streptophyta</taxon>
        <taxon>Embryophyta</taxon>
        <taxon>Tracheophyta</taxon>
        <taxon>Spermatophyta</taxon>
        <taxon>Magnoliopsida</taxon>
        <taxon>Ranunculales</taxon>
        <taxon>Papaveraceae</taxon>
        <taxon>Papaveroideae</taxon>
        <taxon>Papaver</taxon>
    </lineage>
</organism>
<gene>
    <name evidence="1" type="ORF">C5167_018229</name>
</gene>
<dbReference type="EMBL" id="CM010716">
    <property type="protein sequence ID" value="RZC49802.1"/>
    <property type="molecule type" value="Genomic_DNA"/>
</dbReference>
<accession>A0A4Y7IQ26</accession>
<evidence type="ECO:0000313" key="2">
    <source>
        <dbReference type="Proteomes" id="UP000316621"/>
    </source>
</evidence>
<dbReference type="CDD" id="cd14726">
    <property type="entry name" value="TraB_PrgY-like"/>
    <property type="match status" value="1"/>
</dbReference>
<keyword evidence="2" id="KW-1185">Reference proteome</keyword>
<name>A0A4Y7IQ26_PAPSO</name>
<dbReference type="InterPro" id="IPR046345">
    <property type="entry name" value="TraB_PrgY-like"/>
</dbReference>
<proteinExistence type="predicted"/>
<sequence>QLELCKQRASLLGMWRNPEKEGLVRMFLRCMKSPGGLKRMLDTFFSVRRLQASLMRVSELKVAMEESQKVKAKLVLMDQDIDVLSKQFGSISINQNINYRRLNDMNHIDTLKKWFMLRFFPEITPRSNMEGIRRWFYLIFPEHHRVIFIERDIFMFIKLRRLEDKVIVAVVGLGHMNGIEILWKYAEDFGDD</sequence>
<dbReference type="Proteomes" id="UP000316621">
    <property type="component" value="Chromosome 2"/>
</dbReference>